<feature type="region of interest" description="Disordered" evidence="1">
    <location>
        <begin position="1"/>
        <end position="96"/>
    </location>
</feature>
<protein>
    <submittedName>
        <fullName evidence="2">Uncharacterized protein</fullName>
    </submittedName>
</protein>
<comment type="caution">
    <text evidence="2">The sequence shown here is derived from an EMBL/GenBank/DDBJ whole genome shotgun (WGS) entry which is preliminary data.</text>
</comment>
<gene>
    <name evidence="2" type="ORF">ATEIFO6365_0003055200</name>
</gene>
<accession>A0A5M3YWT6</accession>
<dbReference type="Proteomes" id="UP000452235">
    <property type="component" value="Unassembled WGS sequence"/>
</dbReference>
<organism evidence="2 3">
    <name type="scientific">Aspergillus terreus</name>
    <dbReference type="NCBI Taxonomy" id="33178"/>
    <lineage>
        <taxon>Eukaryota</taxon>
        <taxon>Fungi</taxon>
        <taxon>Dikarya</taxon>
        <taxon>Ascomycota</taxon>
        <taxon>Pezizomycotina</taxon>
        <taxon>Eurotiomycetes</taxon>
        <taxon>Eurotiomycetidae</taxon>
        <taxon>Eurotiales</taxon>
        <taxon>Aspergillaceae</taxon>
        <taxon>Aspergillus</taxon>
        <taxon>Aspergillus subgen. Circumdati</taxon>
    </lineage>
</organism>
<keyword evidence="3" id="KW-1185">Reference proteome</keyword>
<evidence type="ECO:0000313" key="2">
    <source>
        <dbReference type="EMBL" id="GFF14486.1"/>
    </source>
</evidence>
<evidence type="ECO:0000256" key="1">
    <source>
        <dbReference type="SAM" id="MobiDB-lite"/>
    </source>
</evidence>
<dbReference type="EMBL" id="BLJY01000003">
    <property type="protein sequence ID" value="GFF14486.1"/>
    <property type="molecule type" value="Genomic_DNA"/>
</dbReference>
<feature type="compositionally biased region" description="Polar residues" evidence="1">
    <location>
        <begin position="1"/>
        <end position="10"/>
    </location>
</feature>
<sequence length="96" mass="10547">MRGRLNSSLSKGWRGTKEEDHAVNRSKKRDTTDPTTDASSSGLKDREESEGIANDSKPAGATERGGLQHERKAKKEHPKAPEPIIGMNDERAQKGH</sequence>
<reference evidence="2 3" key="1">
    <citation type="submission" date="2020-01" db="EMBL/GenBank/DDBJ databases">
        <title>Aspergillus terreus IFO 6365 whole genome shotgun sequence.</title>
        <authorList>
            <person name="Kanamasa S."/>
            <person name="Takahashi H."/>
        </authorList>
    </citation>
    <scope>NUCLEOTIDE SEQUENCE [LARGE SCALE GENOMIC DNA]</scope>
    <source>
        <strain evidence="2 3">IFO 6365</strain>
    </source>
</reference>
<name>A0A5M3YWT6_ASPTE</name>
<evidence type="ECO:0000313" key="3">
    <source>
        <dbReference type="Proteomes" id="UP000452235"/>
    </source>
</evidence>
<dbReference type="AlphaFoldDB" id="A0A5M3YWT6"/>
<proteinExistence type="predicted"/>